<dbReference type="Proteomes" id="UP000242877">
    <property type="component" value="Unassembled WGS sequence"/>
</dbReference>
<comment type="caution">
    <text evidence="2">The sequence shown here is derived from an EMBL/GenBank/DDBJ whole genome shotgun (WGS) entry which is preliminary data.</text>
</comment>
<name>A0A167WJ61_9EURO</name>
<dbReference type="EMBL" id="AZGZ01000023">
    <property type="protein sequence ID" value="KZZ88917.1"/>
    <property type="molecule type" value="Genomic_DNA"/>
</dbReference>
<evidence type="ECO:0000256" key="1">
    <source>
        <dbReference type="SAM" id="MobiDB-lite"/>
    </source>
</evidence>
<sequence length="576" mass="65056">MAQLGGSVVRDSLDDTLAAHKGLNRIRMMYSPRLEARDEQNDRISARLRGIESLPAAEPVAKRFFQPLNDGGKTLNRNSRQTLPPNQANKSRMMSKGSRNTGPDARPPSIALRYLPDPNQLRVHDPTTPEIDWRRPNARGLLPCQCPWLEYMKPDMTSNSKHRLCQELIAYREFAGPTPAEHQAHSNVEELVTLKLLQHLDASVTRQVGSADISGKRNPYAPSLSVPHSDVTITLRPTDPAKREDLPNVRGPSATRPLMHRLSLNLLKQAEDILKSTEHFGDGNGNCLFENVRLTNSRDPYVAARHVPTGLRVVITTSPKLMKRSQWVDSMLMDNVPSLPLLYTAFRNYLDLRNLFDPGDTDAMQATIRRQKGQSSTLKLARGLNHYTLSALLIAAFELTRRSTRRPTDIADHFLDVLNFLADIDMAKYCISIDPPLLIPVGSDTFKALKLFNQEPDRGNFGRDPKSANYQYVEARYRILDPIDPRWDLGASISLSRVIKRAFKGWQNDIALKMDQWDHFPEKRDALSNGGLLQALGTDYEPFESWRDNLLIQGTRLGSDLRLLRQSVKLDQNKSP</sequence>
<accession>A0A167WJ61</accession>
<feature type="compositionally biased region" description="Polar residues" evidence="1">
    <location>
        <begin position="75"/>
        <end position="101"/>
    </location>
</feature>
<evidence type="ECO:0000313" key="2">
    <source>
        <dbReference type="EMBL" id="KZZ88917.1"/>
    </source>
</evidence>
<evidence type="ECO:0000313" key="3">
    <source>
        <dbReference type="Proteomes" id="UP000242877"/>
    </source>
</evidence>
<dbReference type="Gene3D" id="1.10.1410.10">
    <property type="match status" value="1"/>
</dbReference>
<dbReference type="VEuPathDB" id="FungiDB:AAP_04709"/>
<protein>
    <submittedName>
        <fullName evidence="2">Uncharacterized protein</fullName>
    </submittedName>
</protein>
<keyword evidence="3" id="KW-1185">Reference proteome</keyword>
<dbReference type="OrthoDB" id="4204731at2759"/>
<reference evidence="2 3" key="1">
    <citation type="journal article" date="2016" name="Genome Biol. Evol.">
        <title>Divergent and convergent evolution of fungal pathogenicity.</title>
        <authorList>
            <person name="Shang Y."/>
            <person name="Xiao G."/>
            <person name="Zheng P."/>
            <person name="Cen K."/>
            <person name="Zhan S."/>
            <person name="Wang C."/>
        </authorList>
    </citation>
    <scope>NUCLEOTIDE SEQUENCE [LARGE SCALE GENOMIC DNA]</scope>
    <source>
        <strain evidence="2 3">ARSEF 7405</strain>
    </source>
</reference>
<gene>
    <name evidence="2" type="ORF">AAP_04709</name>
</gene>
<organism evidence="2 3">
    <name type="scientific">Ascosphaera apis ARSEF 7405</name>
    <dbReference type="NCBI Taxonomy" id="392613"/>
    <lineage>
        <taxon>Eukaryota</taxon>
        <taxon>Fungi</taxon>
        <taxon>Dikarya</taxon>
        <taxon>Ascomycota</taxon>
        <taxon>Pezizomycotina</taxon>
        <taxon>Eurotiomycetes</taxon>
        <taxon>Eurotiomycetidae</taxon>
        <taxon>Onygenales</taxon>
        <taxon>Ascosphaeraceae</taxon>
        <taxon>Ascosphaera</taxon>
    </lineage>
</organism>
<proteinExistence type="predicted"/>
<dbReference type="AlphaFoldDB" id="A0A167WJ61"/>
<feature type="region of interest" description="Disordered" evidence="1">
    <location>
        <begin position="66"/>
        <end position="109"/>
    </location>
</feature>